<proteinExistence type="predicted"/>
<protein>
    <submittedName>
        <fullName evidence="2">Uncharacterized protein</fullName>
    </submittedName>
</protein>
<sequence>MKLKLLLLLLLSTSTYATQDECKIIEDAANLVMQLRQTNFDLKTFLNFNDQKIQPQQNLLERMISEAEAVPVYATSLGKNNAIDEFVEDWKRSCVESESLE</sequence>
<name>A0A833PBT1_ACIBZ</name>
<keyword evidence="1" id="KW-0732">Signal</keyword>
<evidence type="ECO:0000313" key="3">
    <source>
        <dbReference type="Proteomes" id="UP000490535"/>
    </source>
</evidence>
<accession>A0A833PBT1</accession>
<reference evidence="3" key="1">
    <citation type="journal article" date="2020" name="MBio">
        <title>Horizontal gene transfer to a defensive symbiont with a reduced genome amongst a multipartite beetle microbiome.</title>
        <authorList>
            <person name="Waterworth S.C."/>
            <person name="Florez L.V."/>
            <person name="Rees E.R."/>
            <person name="Hertweck C."/>
            <person name="Kaltenpoth M."/>
            <person name="Kwan J.C."/>
        </authorList>
    </citation>
    <scope>NUCLEOTIDE SEQUENCE [LARGE SCALE GENOMIC DNA]</scope>
</reference>
<dbReference type="Proteomes" id="UP000490535">
    <property type="component" value="Unassembled WGS sequence"/>
</dbReference>
<organism evidence="2 3">
    <name type="scientific">Acinetobacter bereziniae</name>
    <name type="common">Acinetobacter genomosp. 10</name>
    <dbReference type="NCBI Taxonomy" id="106648"/>
    <lineage>
        <taxon>Bacteria</taxon>
        <taxon>Pseudomonadati</taxon>
        <taxon>Pseudomonadota</taxon>
        <taxon>Gammaproteobacteria</taxon>
        <taxon>Moraxellales</taxon>
        <taxon>Moraxellaceae</taxon>
        <taxon>Acinetobacter</taxon>
    </lineage>
</organism>
<evidence type="ECO:0000313" key="2">
    <source>
        <dbReference type="EMBL" id="KAF1018797.1"/>
    </source>
</evidence>
<comment type="caution">
    <text evidence="2">The sequence shown here is derived from an EMBL/GenBank/DDBJ whole genome shotgun (WGS) entry which is preliminary data.</text>
</comment>
<dbReference type="AlphaFoldDB" id="A0A833PBT1"/>
<evidence type="ECO:0000256" key="1">
    <source>
        <dbReference type="SAM" id="SignalP"/>
    </source>
</evidence>
<feature type="chain" id="PRO_5032289198" evidence="1">
    <location>
        <begin position="18"/>
        <end position="101"/>
    </location>
</feature>
<dbReference type="EMBL" id="WNDP01000161">
    <property type="protein sequence ID" value="KAF1018797.1"/>
    <property type="molecule type" value="Genomic_DNA"/>
</dbReference>
<gene>
    <name evidence="2" type="ORF">GAK29_04110</name>
</gene>
<feature type="signal peptide" evidence="1">
    <location>
        <begin position="1"/>
        <end position="17"/>
    </location>
</feature>